<comment type="catalytic activity">
    <reaction evidence="1">
        <text>ATP-independent breakage of single-stranded DNA, followed by passage and rejoining.</text>
        <dbReference type="EC" id="5.6.2.1"/>
    </reaction>
</comment>
<evidence type="ECO:0000259" key="15">
    <source>
        <dbReference type="PROSITE" id="PS52039"/>
    </source>
</evidence>
<evidence type="ECO:0000256" key="1">
    <source>
        <dbReference type="ARBA" id="ARBA00000213"/>
    </source>
</evidence>
<feature type="compositionally biased region" description="Acidic residues" evidence="13">
    <location>
        <begin position="455"/>
        <end position="465"/>
    </location>
</feature>
<keyword evidence="6" id="KW-0799">Topoisomerase</keyword>
<evidence type="ECO:0000256" key="11">
    <source>
        <dbReference type="ARBA" id="ARBA00032235"/>
    </source>
</evidence>
<feature type="region of interest" description="Disordered" evidence="13">
    <location>
        <begin position="455"/>
        <end position="474"/>
    </location>
</feature>
<evidence type="ECO:0000256" key="10">
    <source>
        <dbReference type="ARBA" id="ARBA00031985"/>
    </source>
</evidence>
<dbReference type="AlphaFoldDB" id="A0A1H9K0F6"/>
<evidence type="ECO:0000256" key="4">
    <source>
        <dbReference type="ARBA" id="ARBA00022723"/>
    </source>
</evidence>
<dbReference type="Gene3D" id="3.40.50.140">
    <property type="match status" value="1"/>
</dbReference>
<evidence type="ECO:0000256" key="3">
    <source>
        <dbReference type="ARBA" id="ARBA00012891"/>
    </source>
</evidence>
<dbReference type="PROSITE" id="PS00396">
    <property type="entry name" value="TOPO_IA_1"/>
    <property type="match status" value="1"/>
</dbReference>
<accession>A0A1H9K0F6</accession>
<dbReference type="GO" id="GO:0003677">
    <property type="term" value="F:DNA binding"/>
    <property type="evidence" value="ECO:0007669"/>
    <property type="project" value="UniProtKB-KW"/>
</dbReference>
<dbReference type="PRINTS" id="PR00417">
    <property type="entry name" value="PRTPISMRASEI"/>
</dbReference>
<sequence length="732" mass="80175">MRLFIAEKPSVAKAIAGELGQTGRGDGFIECNSDVVTWCFGHMLEQAEPDVYLPEDVPRNQSGKKIWRAEDLPIIPDTWITEPKSDAKQQLAAIGRLLKKATLIVNAGDPDREGQLLVDAVLEYFRNTKPVKRFWVSAQDSVSVQRGLAALKDNEGYAGCGAAALARGRADWLIGMNLSRAYTLRSQRGGGQAVLSIGRVQTPTLALVVARDREIEGFKPVDYFNIAGTFQHANGIFTAKWMPKEDQAGMDSESRLIDKQVAEGIVQAATGQTGHVIEHTDTPKKDQHPRAFALSDITLLASKKFGSSAEEVLKVCQSLYETHKLTSYPRTDCDYLPESQHEDAPQVLAALKKVNPDLARIIDACDPTIKSKSWNDAKITAHHGIIPTMHAGDASALSVSERNVYNLIVRAYLAQFFPVHEYMSTRIIVEVAGEAFGVTGKSVTRKGWRAVYNEQSEEEGAEEEGENRALPAVKKGDSAACQKATLEPTKSTPPARLTEGTLGKAMESIHKFVTDPEHKKILKEGDGIGTSATRASIITELKNKKFLETKGKAIVSTQLGRGLIDVLPEVIRSPVLTALYERMLKKIEQGEGSLADFMAKQEQFIRDQVAKANDGSITVAGSAAPACPKCKAGFLRRFPRKNSNGFFWSCTRYQEGCDASFDDKAGKPVPKVPVTVSQIHKCGACGCGLIRRQGTKRPGKPALPWWSCSGYPECKQSYPDLKGKPDFNFSRR</sequence>
<protein>
    <recommendedName>
        <fullName evidence="3">DNA topoisomerase</fullName>
        <ecNumber evidence="3">5.6.2.1</ecNumber>
    </recommendedName>
    <alternativeName>
        <fullName evidence="12">Omega-protein</fullName>
    </alternativeName>
    <alternativeName>
        <fullName evidence="11">Relaxing enzyme</fullName>
    </alternativeName>
    <alternativeName>
        <fullName evidence="9">Swivelase</fullName>
    </alternativeName>
    <alternativeName>
        <fullName evidence="10">Untwisting enzyme</fullName>
    </alternativeName>
</protein>
<dbReference type="Gene3D" id="3.30.65.10">
    <property type="entry name" value="Bacterial Topoisomerase I, domain 1"/>
    <property type="match status" value="1"/>
</dbReference>
<dbReference type="PROSITE" id="PS50880">
    <property type="entry name" value="TOPRIM"/>
    <property type="match status" value="1"/>
</dbReference>
<dbReference type="Gene3D" id="1.10.290.10">
    <property type="entry name" value="Topoisomerase I, domain 4"/>
    <property type="match status" value="1"/>
</dbReference>
<dbReference type="Gene3D" id="1.10.460.10">
    <property type="entry name" value="Topoisomerase I, domain 2"/>
    <property type="match status" value="1"/>
</dbReference>
<dbReference type="InterPro" id="IPR023406">
    <property type="entry name" value="Topo_IA_AS"/>
</dbReference>
<dbReference type="GO" id="GO:0046872">
    <property type="term" value="F:metal ion binding"/>
    <property type="evidence" value="ECO:0007669"/>
    <property type="project" value="UniProtKB-KW"/>
</dbReference>
<evidence type="ECO:0000256" key="13">
    <source>
        <dbReference type="SAM" id="MobiDB-lite"/>
    </source>
</evidence>
<evidence type="ECO:0000256" key="8">
    <source>
        <dbReference type="ARBA" id="ARBA00023235"/>
    </source>
</evidence>
<reference evidence="16 17" key="1">
    <citation type="submission" date="2016-10" db="EMBL/GenBank/DDBJ databases">
        <authorList>
            <person name="de Groot N.N."/>
        </authorList>
    </citation>
    <scope>NUCLEOTIDE SEQUENCE [LARGE SCALE GENOMIC DNA]</scope>
    <source>
        <strain evidence="16 17">DSM 378</strain>
    </source>
</reference>
<dbReference type="SMART" id="SM00436">
    <property type="entry name" value="TOP1Bc"/>
    <property type="match status" value="1"/>
</dbReference>
<keyword evidence="8 16" id="KW-0413">Isomerase</keyword>
<dbReference type="InterPro" id="IPR023405">
    <property type="entry name" value="Topo_IA_core_domain"/>
</dbReference>
<dbReference type="Proteomes" id="UP000199267">
    <property type="component" value="Unassembled WGS sequence"/>
</dbReference>
<dbReference type="Pfam" id="PF01131">
    <property type="entry name" value="Topoisom_bac"/>
    <property type="match status" value="1"/>
</dbReference>
<evidence type="ECO:0000256" key="7">
    <source>
        <dbReference type="ARBA" id="ARBA00023125"/>
    </source>
</evidence>
<dbReference type="PROSITE" id="PS52039">
    <property type="entry name" value="TOPO_IA_2"/>
    <property type="match status" value="1"/>
</dbReference>
<dbReference type="EMBL" id="FOFJ01000022">
    <property type="protein sequence ID" value="SEQ92467.1"/>
    <property type="molecule type" value="Genomic_DNA"/>
</dbReference>
<dbReference type="RefSeq" id="WP_090622448.1">
    <property type="nucleotide sequence ID" value="NZ_FOFJ01000022.1"/>
</dbReference>
<dbReference type="InterPro" id="IPR013825">
    <property type="entry name" value="Topo_IA_cen_sub2"/>
</dbReference>
<dbReference type="InterPro" id="IPR003601">
    <property type="entry name" value="Topo_IA_2"/>
</dbReference>
<evidence type="ECO:0000259" key="14">
    <source>
        <dbReference type="PROSITE" id="PS50880"/>
    </source>
</evidence>
<name>A0A1H9K0F6_9GAMM</name>
<keyword evidence="5" id="KW-0460">Magnesium</keyword>
<dbReference type="GO" id="GO:0006281">
    <property type="term" value="P:DNA repair"/>
    <property type="evidence" value="ECO:0007669"/>
    <property type="project" value="TreeGrafter"/>
</dbReference>
<dbReference type="PANTHER" id="PTHR11390">
    <property type="entry name" value="PROKARYOTIC DNA TOPOISOMERASE"/>
    <property type="match status" value="1"/>
</dbReference>
<dbReference type="GO" id="GO:0043597">
    <property type="term" value="C:cytoplasmic replication fork"/>
    <property type="evidence" value="ECO:0007669"/>
    <property type="project" value="TreeGrafter"/>
</dbReference>
<dbReference type="InterPro" id="IPR005738">
    <property type="entry name" value="TopoIII"/>
</dbReference>
<dbReference type="Pfam" id="PF01751">
    <property type="entry name" value="Toprim"/>
    <property type="match status" value="1"/>
</dbReference>
<keyword evidence="4" id="KW-0479">Metal-binding</keyword>
<evidence type="ECO:0000256" key="6">
    <source>
        <dbReference type="ARBA" id="ARBA00023029"/>
    </source>
</evidence>
<dbReference type="InterPro" id="IPR034144">
    <property type="entry name" value="TOPRIM_TopoIII"/>
</dbReference>
<dbReference type="CDD" id="cd00186">
    <property type="entry name" value="TOP1Ac"/>
    <property type="match status" value="1"/>
</dbReference>
<dbReference type="SMART" id="SM00437">
    <property type="entry name" value="TOP1Ac"/>
    <property type="match status" value="1"/>
</dbReference>
<evidence type="ECO:0000313" key="16">
    <source>
        <dbReference type="EMBL" id="SEQ92467.1"/>
    </source>
</evidence>
<dbReference type="InterPro" id="IPR003602">
    <property type="entry name" value="Topo_IA_DNA-bd_dom"/>
</dbReference>
<dbReference type="PANTHER" id="PTHR11390:SF21">
    <property type="entry name" value="DNA TOPOISOMERASE 3-ALPHA"/>
    <property type="match status" value="1"/>
</dbReference>
<evidence type="ECO:0000256" key="5">
    <source>
        <dbReference type="ARBA" id="ARBA00022842"/>
    </source>
</evidence>
<evidence type="ECO:0000256" key="12">
    <source>
        <dbReference type="ARBA" id="ARBA00032877"/>
    </source>
</evidence>
<dbReference type="GO" id="GO:0006310">
    <property type="term" value="P:DNA recombination"/>
    <property type="evidence" value="ECO:0007669"/>
    <property type="project" value="TreeGrafter"/>
</dbReference>
<gene>
    <name evidence="16" type="ORF">SAMN04244573_02525</name>
</gene>
<dbReference type="InterPro" id="IPR000380">
    <property type="entry name" value="Topo_IA"/>
</dbReference>
<feature type="domain" description="Toprim" evidence="14">
    <location>
        <begin position="1"/>
        <end position="140"/>
    </location>
</feature>
<dbReference type="SUPFAM" id="SSF56712">
    <property type="entry name" value="Prokaryotic type I DNA topoisomerase"/>
    <property type="match status" value="1"/>
</dbReference>
<feature type="domain" description="Topo IA-type catalytic" evidence="15">
    <location>
        <begin position="157"/>
        <end position="610"/>
    </location>
</feature>
<dbReference type="InterPro" id="IPR013497">
    <property type="entry name" value="Topo_IA_cen"/>
</dbReference>
<dbReference type="CDD" id="cd03362">
    <property type="entry name" value="TOPRIM_TopoIA_TopoIII"/>
    <property type="match status" value="1"/>
</dbReference>
<comment type="similarity">
    <text evidence="2">Belongs to the type IA topoisomerase family.</text>
</comment>
<dbReference type="EC" id="5.6.2.1" evidence="3"/>
<dbReference type="GO" id="GO:0006265">
    <property type="term" value="P:DNA topological change"/>
    <property type="evidence" value="ECO:0007669"/>
    <property type="project" value="InterPro"/>
</dbReference>
<evidence type="ECO:0000313" key="17">
    <source>
        <dbReference type="Proteomes" id="UP000199267"/>
    </source>
</evidence>
<evidence type="ECO:0000256" key="9">
    <source>
        <dbReference type="ARBA" id="ARBA00030003"/>
    </source>
</evidence>
<proteinExistence type="inferred from homology"/>
<dbReference type="InterPro" id="IPR013826">
    <property type="entry name" value="Topo_IA_cen_sub3"/>
</dbReference>
<dbReference type="GO" id="GO:0003917">
    <property type="term" value="F:DNA topoisomerase type I (single strand cut, ATP-independent) activity"/>
    <property type="evidence" value="ECO:0007669"/>
    <property type="project" value="UniProtKB-EC"/>
</dbReference>
<dbReference type="InterPro" id="IPR013824">
    <property type="entry name" value="Topo_IA_cen_sub1"/>
</dbReference>
<dbReference type="NCBIfam" id="NF005829">
    <property type="entry name" value="PRK07726.1"/>
    <property type="match status" value="1"/>
</dbReference>
<keyword evidence="7" id="KW-0238">DNA-binding</keyword>
<dbReference type="Gene3D" id="2.70.20.10">
    <property type="entry name" value="Topoisomerase I, domain 3"/>
    <property type="match status" value="1"/>
</dbReference>
<dbReference type="SMART" id="SM00493">
    <property type="entry name" value="TOPRIM"/>
    <property type="match status" value="1"/>
</dbReference>
<dbReference type="NCBIfam" id="TIGR01056">
    <property type="entry name" value="topB"/>
    <property type="match status" value="1"/>
</dbReference>
<organism evidence="16 17">
    <name type="scientific">Azotobacter beijerinckii</name>
    <dbReference type="NCBI Taxonomy" id="170623"/>
    <lineage>
        <taxon>Bacteria</taxon>
        <taxon>Pseudomonadati</taxon>
        <taxon>Pseudomonadota</taxon>
        <taxon>Gammaproteobacteria</taxon>
        <taxon>Pseudomonadales</taxon>
        <taxon>Pseudomonadaceae</taxon>
        <taxon>Azotobacter</taxon>
    </lineage>
</organism>
<dbReference type="InterPro" id="IPR006171">
    <property type="entry name" value="TOPRIM_dom"/>
</dbReference>
<evidence type="ECO:0000256" key="2">
    <source>
        <dbReference type="ARBA" id="ARBA00009446"/>
    </source>
</evidence>